<dbReference type="PANTHER" id="PTHR15321:SF3">
    <property type="entry name" value="TP53-BINDING PROTEIN 1"/>
    <property type="match status" value="1"/>
</dbReference>
<reference evidence="6 7" key="1">
    <citation type="submission" date="2019-06" db="EMBL/GenBank/DDBJ databases">
        <title>Wine fermentation using esterase from Monascus purpureus.</title>
        <authorList>
            <person name="Geng C."/>
            <person name="Zhang Y."/>
        </authorList>
    </citation>
    <scope>NUCLEOTIDE SEQUENCE [LARGE SCALE GENOMIC DNA]</scope>
    <source>
        <strain evidence="6">HQ1</strain>
    </source>
</reference>
<dbReference type="FunFam" id="3.40.50.10190:FF:000083">
    <property type="entry name" value="DNA damage repair protein (Rad9)"/>
    <property type="match status" value="1"/>
</dbReference>
<dbReference type="PROSITE" id="PS50172">
    <property type="entry name" value="BRCT"/>
    <property type="match status" value="1"/>
</dbReference>
<dbReference type="Proteomes" id="UP000319663">
    <property type="component" value="Unassembled WGS sequence"/>
</dbReference>
<dbReference type="Gene3D" id="2.30.30.140">
    <property type="match status" value="1"/>
</dbReference>
<feature type="compositionally biased region" description="Basic and acidic residues" evidence="4">
    <location>
        <begin position="654"/>
        <end position="668"/>
    </location>
</feature>
<keyword evidence="2" id="KW-0227">DNA damage</keyword>
<comment type="subcellular location">
    <subcellularLocation>
        <location evidence="1">Nucleus</location>
    </subcellularLocation>
</comment>
<feature type="region of interest" description="Disordered" evidence="4">
    <location>
        <begin position="1124"/>
        <end position="1145"/>
    </location>
</feature>
<feature type="region of interest" description="Disordered" evidence="4">
    <location>
        <begin position="394"/>
        <end position="462"/>
    </location>
</feature>
<feature type="region of interest" description="Disordered" evidence="4">
    <location>
        <begin position="478"/>
        <end position="678"/>
    </location>
</feature>
<feature type="compositionally biased region" description="Polar residues" evidence="4">
    <location>
        <begin position="73"/>
        <end position="90"/>
    </location>
</feature>
<proteinExistence type="predicted"/>
<accession>A0A507QTL5</accession>
<dbReference type="PANTHER" id="PTHR15321">
    <property type="entry name" value="TUMOR SUPPRESSOR P53-BINDING PROTEIN 1"/>
    <property type="match status" value="1"/>
</dbReference>
<dbReference type="OrthoDB" id="129353at2759"/>
<dbReference type="CDD" id="cd17745">
    <property type="entry name" value="BRCT_p53bp1_rpt1"/>
    <property type="match status" value="1"/>
</dbReference>
<gene>
    <name evidence="6" type="ORF">MPDQ_007622</name>
</gene>
<feature type="region of interest" description="Disordered" evidence="4">
    <location>
        <begin position="57"/>
        <end position="95"/>
    </location>
</feature>
<feature type="compositionally biased region" description="Polar residues" evidence="4">
    <location>
        <begin position="1135"/>
        <end position="1145"/>
    </location>
</feature>
<dbReference type="Gene3D" id="3.40.50.10190">
    <property type="entry name" value="BRCT domain"/>
    <property type="match status" value="1"/>
</dbReference>
<dbReference type="InterPro" id="IPR036420">
    <property type="entry name" value="BRCT_dom_sf"/>
</dbReference>
<feature type="domain" description="BRCT" evidence="5">
    <location>
        <begin position="1237"/>
        <end position="1281"/>
    </location>
</feature>
<dbReference type="GO" id="GO:0000077">
    <property type="term" value="P:DNA damage checkpoint signaling"/>
    <property type="evidence" value="ECO:0007669"/>
    <property type="project" value="TreeGrafter"/>
</dbReference>
<evidence type="ECO:0000313" key="7">
    <source>
        <dbReference type="Proteomes" id="UP000319663"/>
    </source>
</evidence>
<protein>
    <recommendedName>
        <fullName evidence="5">BRCT domain-containing protein</fullName>
    </recommendedName>
</protein>
<feature type="compositionally biased region" description="Polar residues" evidence="4">
    <location>
        <begin position="487"/>
        <end position="496"/>
    </location>
</feature>
<evidence type="ECO:0000256" key="1">
    <source>
        <dbReference type="ARBA" id="ARBA00004123"/>
    </source>
</evidence>
<dbReference type="InterPro" id="IPR047252">
    <property type="entry name" value="TP53BP1-like"/>
</dbReference>
<dbReference type="GO" id="GO:0005634">
    <property type="term" value="C:nucleus"/>
    <property type="evidence" value="ECO:0007669"/>
    <property type="project" value="UniProtKB-SubCell"/>
</dbReference>
<dbReference type="InterPro" id="IPR013914">
    <property type="entry name" value="Rad9_Rad53-bd_dom_fun"/>
</dbReference>
<evidence type="ECO:0000256" key="3">
    <source>
        <dbReference type="ARBA" id="ARBA00023242"/>
    </source>
</evidence>
<feature type="region of interest" description="Disordered" evidence="4">
    <location>
        <begin position="176"/>
        <end position="199"/>
    </location>
</feature>
<feature type="region of interest" description="Disordered" evidence="4">
    <location>
        <begin position="912"/>
        <end position="936"/>
    </location>
</feature>
<evidence type="ECO:0000256" key="4">
    <source>
        <dbReference type="SAM" id="MobiDB-lite"/>
    </source>
</evidence>
<evidence type="ECO:0000256" key="2">
    <source>
        <dbReference type="ARBA" id="ARBA00022763"/>
    </source>
</evidence>
<feature type="compositionally biased region" description="Polar residues" evidence="4">
    <location>
        <begin position="506"/>
        <end position="530"/>
    </location>
</feature>
<dbReference type="GO" id="GO:0042393">
    <property type="term" value="F:histone binding"/>
    <property type="evidence" value="ECO:0007669"/>
    <property type="project" value="TreeGrafter"/>
</dbReference>
<feature type="compositionally biased region" description="Basic and acidic residues" evidence="4">
    <location>
        <begin position="394"/>
        <end position="413"/>
    </location>
</feature>
<dbReference type="InterPro" id="IPR047249">
    <property type="entry name" value="BRCT_p53bp1-like_rpt1"/>
</dbReference>
<dbReference type="FunFam" id="2.30.30.140:FF:000141">
    <property type="entry name" value="DNA damage repair protein (Rad9)"/>
    <property type="match status" value="1"/>
</dbReference>
<evidence type="ECO:0000313" key="6">
    <source>
        <dbReference type="EMBL" id="TQB71410.1"/>
    </source>
</evidence>
<dbReference type="SUPFAM" id="SSF52113">
    <property type="entry name" value="BRCT domain"/>
    <property type="match status" value="1"/>
</dbReference>
<dbReference type="Pfam" id="PF08605">
    <property type="entry name" value="Rad9_Rad53_bind"/>
    <property type="match status" value="1"/>
</dbReference>
<feature type="region of interest" description="Disordered" evidence="4">
    <location>
        <begin position="717"/>
        <end position="764"/>
    </location>
</feature>
<dbReference type="STRING" id="5098.A0A507QTL5"/>
<organism evidence="6 7">
    <name type="scientific">Monascus purpureus</name>
    <name type="common">Red mold</name>
    <name type="synonym">Monascus anka</name>
    <dbReference type="NCBI Taxonomy" id="5098"/>
    <lineage>
        <taxon>Eukaryota</taxon>
        <taxon>Fungi</taxon>
        <taxon>Dikarya</taxon>
        <taxon>Ascomycota</taxon>
        <taxon>Pezizomycotina</taxon>
        <taxon>Eurotiomycetes</taxon>
        <taxon>Eurotiomycetidae</taxon>
        <taxon>Eurotiales</taxon>
        <taxon>Aspergillaceae</taxon>
        <taxon>Monascus</taxon>
    </lineage>
</organism>
<keyword evidence="3" id="KW-0539">Nucleus</keyword>
<feature type="compositionally biased region" description="Polar residues" evidence="4">
    <location>
        <begin position="572"/>
        <end position="603"/>
    </location>
</feature>
<comment type="caution">
    <text evidence="6">The sequence shown here is derived from an EMBL/GenBank/DDBJ whole genome shotgun (WGS) entry which is preliminary data.</text>
</comment>
<dbReference type="SMART" id="SM00292">
    <property type="entry name" value="BRCT"/>
    <property type="match status" value="1"/>
</dbReference>
<dbReference type="GO" id="GO:0045944">
    <property type="term" value="P:positive regulation of transcription by RNA polymerase II"/>
    <property type="evidence" value="ECO:0007669"/>
    <property type="project" value="TreeGrafter"/>
</dbReference>
<dbReference type="InterPro" id="IPR001357">
    <property type="entry name" value="BRCT_dom"/>
</dbReference>
<feature type="compositionally biased region" description="Polar residues" evidence="4">
    <location>
        <begin position="612"/>
        <end position="628"/>
    </location>
</feature>
<feature type="compositionally biased region" description="Acidic residues" evidence="4">
    <location>
        <begin position="426"/>
        <end position="438"/>
    </location>
</feature>
<dbReference type="EMBL" id="VIFY01000082">
    <property type="protein sequence ID" value="TQB71410.1"/>
    <property type="molecule type" value="Genomic_DNA"/>
</dbReference>
<name>A0A507QTL5_MONPU</name>
<sequence length="1458" mass="161272">MESEQDSIDIARLKRVALGFEQEQEPLQSAANTSHDSLVRSRLEAVEGNFFADIVRPISQTTSNPPKLAPRVPSSSHKYGSDLATTQKSSPFRMEQSKRIPEYQPRNMCSADSAPGDTQVVSQSVFDSLLGRNRDPQNQDNGYRNVDDVDIMANNETLVTLHEGDAGHIDLLAGFDDTTHPDANQSETHEDNSSYRLGESSPLHLQPDIFPESQRFMKTTPATALKQRNFDELDMVTPSSRNPLPSDTVPSAGIMALSQLFRSTQAPSSPLPNCLQSDPMSDRPSPAIPVHNPSLADTFSSPSMRRLSSSHRKLSEPQANYVTMKESQAERNKIIGERMTRSVSDIRFDEQSDDEFSREPSFTERQYHLRMIDEETSTQIAEITAPARLSSKWRERQLQEHRTSANEHVHTEELQGPNEVFQEGGTSEEETEQEDDIEPQVLPSQELLVSSEEDKENYSGLSLSALSNATSAHGRLSQVLGLGDSPPRNTQPTTEPNVLVRHSRHSSQTNQVEEHGTSSQIIVRDSQQPAEQRDEENEGDLSTAEGEFVQNTSQGRNSPLHADSSPRLDKVASSSVQEPLMQSSPPSKYQQAQNPSSSDQHYLSTRDHHFSQNRSASPSSHISSTQLPRDTANHACPDLNLSRLANEPSQRITDILERGSRFEGRDKSSSMPSRVSETPVHLCQAVLGDVTNTTAIPETSPRLRNRVWAKDPNGEMLNREDDGLPPVFAAHGRASLSQPSSSRDLSPSKNLSYPKLLSSPSGRQRRTLTQIAADVSPQIGPSQFDVDVGLFTAEDREFRALVGMSPTPPKKRRRGNTRLSTLASDPVLPVTSRLASPQFVSHAFEDEVAPAEQRSRAPVDRAEESFRDRAKLTQRDTVWEVEPSPPHNVPRMPRFKRHVESSPLKQQSAQVERLEEHRVPPPVTTCSNGNDESTRPEEIADQNYQGAHGDYITENIQPTSASQIAPSQVLAAWRGQKRAYYPATCFGRPVGTSQTRYLVKFEDSDPVEVPIGAVKRLELRVDDAVKVDMPDVPKVTHIVRGFADKLSAEEISKGLAEGLPPMTDVYGHCTVILGPKQRRSLPNGGVVAPGSIARVPISRIYLDTILWNQLKGRGFTVSSETALSESKSRLETPSDGHSTPATPSTRLSRSINYFRGIFAGMVFAVSFLENEDAKTHTTRLILENDGHILKEGFNELFEFPSSVPLADPSKTRDPNETDSEGNFRLTSIAEEVGFACVIADKHSRREKYMQALALNIPCLSWRWIEDCVAQNRILDWGMYLLPAGESMYLDGATKSRILPPNPASITRLSETISARPMLFKGQSVLLVMGRGRAEEKRKAYIFLTYALGASKVERVFDLKAAKALLDQQANSPSRPNWDIICVDDSEQAAARSLLLGTPHASDKPLAARSGKKRKKSDLMGSVNVNVNVGGDPSPTKRIRVAGNEFICQSLILGKMFDS</sequence>
<keyword evidence="7" id="KW-1185">Reference proteome</keyword>
<feature type="compositionally biased region" description="Low complexity" evidence="4">
    <location>
        <begin position="735"/>
        <end position="752"/>
    </location>
</feature>
<evidence type="ECO:0000259" key="5">
    <source>
        <dbReference type="PROSITE" id="PS50172"/>
    </source>
</evidence>